<keyword evidence="1" id="KW-0812">Transmembrane</keyword>
<name>A0A939F211_9BACT</name>
<evidence type="ECO:0000313" key="2">
    <source>
        <dbReference type="EMBL" id="MBO0360650.1"/>
    </source>
</evidence>
<keyword evidence="1" id="KW-0472">Membrane</keyword>
<evidence type="ECO:0000256" key="1">
    <source>
        <dbReference type="SAM" id="Phobius"/>
    </source>
</evidence>
<organism evidence="2 3">
    <name type="scientific">Hymenobacter telluris</name>
    <dbReference type="NCBI Taxonomy" id="2816474"/>
    <lineage>
        <taxon>Bacteria</taxon>
        <taxon>Pseudomonadati</taxon>
        <taxon>Bacteroidota</taxon>
        <taxon>Cytophagia</taxon>
        <taxon>Cytophagales</taxon>
        <taxon>Hymenobacteraceae</taxon>
        <taxon>Hymenobacter</taxon>
    </lineage>
</organism>
<dbReference type="EMBL" id="JAFLQZ010000021">
    <property type="protein sequence ID" value="MBO0360650.1"/>
    <property type="molecule type" value="Genomic_DNA"/>
</dbReference>
<comment type="caution">
    <text evidence="2">The sequence shown here is derived from an EMBL/GenBank/DDBJ whole genome shotgun (WGS) entry which is preliminary data.</text>
</comment>
<feature type="transmembrane region" description="Helical" evidence="1">
    <location>
        <begin position="101"/>
        <end position="118"/>
    </location>
</feature>
<feature type="transmembrane region" description="Helical" evidence="1">
    <location>
        <begin position="43"/>
        <end position="63"/>
    </location>
</feature>
<feature type="transmembrane region" description="Helical" evidence="1">
    <location>
        <begin position="69"/>
        <end position="89"/>
    </location>
</feature>
<sequence>MAVTIPANDHRAVWWFLASMVIPFLAPLLFPEPQHPIHFTSDFINIGGLIYFLLLSFMCWAVWHGRLWAKMLLIPALVFGIIFPLNPLLQHKSIEITPRTALIYMAALARLIALFILTRDLLTRRSSAAPEAGVAEGGA</sequence>
<keyword evidence="3" id="KW-1185">Reference proteome</keyword>
<accession>A0A939F211</accession>
<dbReference type="AlphaFoldDB" id="A0A939F211"/>
<gene>
    <name evidence="2" type="ORF">J0X19_22005</name>
</gene>
<reference evidence="2" key="1">
    <citation type="submission" date="2021-03" db="EMBL/GenBank/DDBJ databases">
        <authorList>
            <person name="Kim M.K."/>
        </authorList>
    </citation>
    <scope>NUCLEOTIDE SEQUENCE</scope>
    <source>
        <strain evidence="2">BT186</strain>
    </source>
</reference>
<dbReference type="Proteomes" id="UP000664144">
    <property type="component" value="Unassembled WGS sequence"/>
</dbReference>
<evidence type="ECO:0000313" key="3">
    <source>
        <dbReference type="Proteomes" id="UP000664144"/>
    </source>
</evidence>
<protein>
    <submittedName>
        <fullName evidence="2">Uncharacterized protein</fullName>
    </submittedName>
</protein>
<keyword evidence="1" id="KW-1133">Transmembrane helix</keyword>
<proteinExistence type="predicted"/>
<feature type="transmembrane region" description="Helical" evidence="1">
    <location>
        <begin position="12"/>
        <end position="31"/>
    </location>
</feature>
<dbReference type="RefSeq" id="WP_206986565.1">
    <property type="nucleotide sequence ID" value="NZ_JAFLQZ010000021.1"/>
</dbReference>